<keyword evidence="2" id="KW-1185">Reference proteome</keyword>
<evidence type="ECO:0000313" key="2">
    <source>
        <dbReference type="Proteomes" id="UP000821865"/>
    </source>
</evidence>
<protein>
    <submittedName>
        <fullName evidence="1">Uncharacterized protein</fullName>
    </submittedName>
</protein>
<organism evidence="1 2">
    <name type="scientific">Dermacentor silvarum</name>
    <name type="common">Tick</name>
    <dbReference type="NCBI Taxonomy" id="543639"/>
    <lineage>
        <taxon>Eukaryota</taxon>
        <taxon>Metazoa</taxon>
        <taxon>Ecdysozoa</taxon>
        <taxon>Arthropoda</taxon>
        <taxon>Chelicerata</taxon>
        <taxon>Arachnida</taxon>
        <taxon>Acari</taxon>
        <taxon>Parasitiformes</taxon>
        <taxon>Ixodida</taxon>
        <taxon>Ixodoidea</taxon>
        <taxon>Ixodidae</taxon>
        <taxon>Rhipicephalinae</taxon>
        <taxon>Dermacentor</taxon>
    </lineage>
</organism>
<accession>A0ACB8CLV7</accession>
<dbReference type="Proteomes" id="UP000821865">
    <property type="component" value="Chromosome 6"/>
</dbReference>
<evidence type="ECO:0000313" key="1">
    <source>
        <dbReference type="EMBL" id="KAH7945795.1"/>
    </source>
</evidence>
<proteinExistence type="predicted"/>
<name>A0ACB8CLV7_DERSI</name>
<comment type="caution">
    <text evidence="1">The sequence shown here is derived from an EMBL/GenBank/DDBJ whole genome shotgun (WGS) entry which is preliminary data.</text>
</comment>
<dbReference type="EMBL" id="CM023475">
    <property type="protein sequence ID" value="KAH7945795.1"/>
    <property type="molecule type" value="Genomic_DNA"/>
</dbReference>
<reference evidence="1" key="1">
    <citation type="submission" date="2020-05" db="EMBL/GenBank/DDBJ databases">
        <title>Large-scale comparative analyses of tick genomes elucidate their genetic diversity and vector capacities.</title>
        <authorList>
            <person name="Jia N."/>
            <person name="Wang J."/>
            <person name="Shi W."/>
            <person name="Du L."/>
            <person name="Sun Y."/>
            <person name="Zhan W."/>
            <person name="Jiang J."/>
            <person name="Wang Q."/>
            <person name="Zhang B."/>
            <person name="Ji P."/>
            <person name="Sakyi L.B."/>
            <person name="Cui X."/>
            <person name="Yuan T."/>
            <person name="Jiang B."/>
            <person name="Yang W."/>
            <person name="Lam T.T.-Y."/>
            <person name="Chang Q."/>
            <person name="Ding S."/>
            <person name="Wang X."/>
            <person name="Zhu J."/>
            <person name="Ruan X."/>
            <person name="Zhao L."/>
            <person name="Wei J."/>
            <person name="Que T."/>
            <person name="Du C."/>
            <person name="Cheng J."/>
            <person name="Dai P."/>
            <person name="Han X."/>
            <person name="Huang E."/>
            <person name="Gao Y."/>
            <person name="Liu J."/>
            <person name="Shao H."/>
            <person name="Ye R."/>
            <person name="Li L."/>
            <person name="Wei W."/>
            <person name="Wang X."/>
            <person name="Wang C."/>
            <person name="Yang T."/>
            <person name="Huo Q."/>
            <person name="Li W."/>
            <person name="Guo W."/>
            <person name="Chen H."/>
            <person name="Zhou L."/>
            <person name="Ni X."/>
            <person name="Tian J."/>
            <person name="Zhou Y."/>
            <person name="Sheng Y."/>
            <person name="Liu T."/>
            <person name="Pan Y."/>
            <person name="Xia L."/>
            <person name="Li J."/>
            <person name="Zhao F."/>
            <person name="Cao W."/>
        </authorList>
    </citation>
    <scope>NUCLEOTIDE SEQUENCE</scope>
    <source>
        <strain evidence="1">Dsil-2018</strain>
    </source>
</reference>
<sequence>MARGTDFEIVQWNCRNLRHNKTPLHQYLLTRPSLPHFLLLQETRTARTVPGYRAYHATTGTPLASVYVRNDVLVEPLDIPSSLLKYLVGVVYYQPSSRISLALISFYNPPVTCSLFTALGKFLHSLPSTTHLLVGGDFNAPHTLWGYPQTLKPGRLLHCLAQERHLTLLNNPGSPTRAGTFSQRSTTPDLTFSRGALSFHWQVTAETLLSDHFLIHITTTLSHIPRWHQVTHTDWQAFRTNLLSVSFESYDDWTSCISAAVSASSRRVRSRHPIPDPDPHFLRLWRRRKRLQRSFRSQPQNAQLYSRIAALRSEIVAHGASLEYARWSTLCDGLDSALHSRSTWSLFKSLLGTKSALAPTLAKALTQGTPSEVFDKLASLYLPPPLTPSYPAYSGDPNPDLDRPFTLRELEAALASNASRSAPGEDAITYTTLRNLPDHAKEFILQTFNKAWDSGCLPSSWTSSLISMIPKPGKPPSLSNLRPISLTSCVGKTLERMALTRLSDFLEVREFFPHSLIGFRRRVCAQDMFLILQHTFFSPTPSQIHALVTVDVRKAFDGVCHDHILSQLSSLGCGNRLYSYIRSFLSNRVARFRVDTHLSDPHVFTRGTPQGAVLSPTLFNIAMTPLASQLAQITDLHHIFYADDITLWCSSGSPGHVQDTLQRGLDLIGSFLTTAGLSPAPEKSELLLLNHSAYQRSHNALICLHLSGSPIPLVSQCKVLGFPLHAAKNAHALHHAVTTCHSVTHLLWRVVTRRSGLHEAHACRVAHALALNKFLYFVPYVSFTNTQLNTLETALLGLYKAALNLPITTSTAKVFATGLFHPLHSLISLHRDSQVARLCLTCQGQWLLAQAGISPIPVSTFTSPISTPAPNLRILPLPSNMSPVLHAGRRHAAAQHHVPPFTTQGVAYTDASFAAPRGSCGYAIYHPHLPAPETHTSGPFLHPPDALSLEVLAIAHALQSFASLPSLPEYTIYSDSQAAIHHIQNRTLPHSLQQEVERAVSALQPSTVFLRWVPGHSGINGNELAHQLARDASNRAPLIPWPKPSEDGGRLSLRRTIKEVYLQLRLDKRLYPPLHPSLTVPEARLLRHIQMNALITPSRLFLYHYRVDPSCPNCPSTYADLAHCLFHCPAAQQSHSYPPPSLSITTWLDWLGAEGEEEQRRLATQAVEMLGL</sequence>
<gene>
    <name evidence="1" type="ORF">HPB49_015705</name>
</gene>